<sequence length="514" mass="59207">MMSLPHGSKVNVDYKARLEHKLYLARENPEPIFDVSECALKHVPSGIYSLCKVFRKRVLLMYNNKLTSLSAGGALSDLSLLAILDIHGNEFTHLPSDIMCLASLKAALQKLEKMKACGRFFYFSMLSNEHRQNALLEVEKHIKQQQEYEMEMQLMLKKHKKKLLEDLALQQTQLQHELQKVQQEKDSNRARLLSYIYNVSMEKLLEEELHKTRKFEEHSKYRDYTAQSLLTLEVRNNDHLAQIMQNQEEKRQDLIDTLKQDEVLQKAAVAALLERSDARCWSIVQQVNLVQSQLAALTNIELERRKLEINQQLNEIAEKRVALSAILMNLLEQQKNRRDQLLETINTIEQQRCINNSRKQSQFWLMQYQSLMETRPQGLLEMLEPTLVRHVAIAGALHCLPFLASLPSLLPDLSDEQLKTIGIHCENDRTAIKLAAENYLAELKLNESGTPITPSAPPEEACTSSNYQEYNATQSINTAECVICLDLQVSKIFVLLEKFLVYNIIIQSFTSFLL</sequence>
<feature type="coiled-coil region" evidence="1">
    <location>
        <begin position="131"/>
        <end position="191"/>
    </location>
</feature>
<evidence type="ECO:0008006" key="4">
    <source>
        <dbReference type="Google" id="ProtNLM"/>
    </source>
</evidence>
<dbReference type="InterPro" id="IPR032675">
    <property type="entry name" value="LRR_dom_sf"/>
</dbReference>
<name>A0A833W828_9HYME</name>
<gene>
    <name evidence="2" type="ORF">E2986_00311</name>
</gene>
<dbReference type="Gene3D" id="3.80.10.10">
    <property type="entry name" value="Ribonuclease Inhibitor"/>
    <property type="match status" value="1"/>
</dbReference>
<feature type="coiled-coil region" evidence="1">
    <location>
        <begin position="237"/>
        <end position="264"/>
    </location>
</feature>
<protein>
    <recommendedName>
        <fullName evidence="4">E3 ubiquitin-protein ligase LRSAM1</fullName>
    </recommendedName>
</protein>
<evidence type="ECO:0000313" key="3">
    <source>
        <dbReference type="Proteomes" id="UP000655588"/>
    </source>
</evidence>
<reference evidence="2" key="1">
    <citation type="submission" date="2019-11" db="EMBL/GenBank/DDBJ databases">
        <title>The nuclear and mitochondrial genomes of Frieseomelitta varia - a highly eusocial stingless bee (Meliponini) with a permanently sterile worker caste.</title>
        <authorList>
            <person name="Freitas F.C.P."/>
            <person name="Lourenco A.P."/>
            <person name="Nunes F.M.F."/>
            <person name="Paschoal A.R."/>
            <person name="Abreu F.C.P."/>
            <person name="Barbin F.O."/>
            <person name="Bataglia L."/>
            <person name="Cardoso-Junior C.A.M."/>
            <person name="Cervoni M.S."/>
            <person name="Silva S.R."/>
            <person name="Dalarmi F."/>
            <person name="Del Lama M.A."/>
            <person name="Depintor T.S."/>
            <person name="Ferreira K.M."/>
            <person name="Goria P.S."/>
            <person name="Jaskot M.C."/>
            <person name="Lago D.C."/>
            <person name="Luna-Lucena D."/>
            <person name="Moda L.M."/>
            <person name="Nascimento L."/>
            <person name="Pedrino M."/>
            <person name="Rabico F.O."/>
            <person name="Sanches F.C."/>
            <person name="Santos D.E."/>
            <person name="Santos C.G."/>
            <person name="Vieira J."/>
            <person name="Lopes T.F."/>
            <person name="Barchuk A.R."/>
            <person name="Hartfelder K."/>
            <person name="Simoes Z.L.P."/>
            <person name="Bitondi M.M.G."/>
            <person name="Pinheiro D.G."/>
        </authorList>
    </citation>
    <scope>NUCLEOTIDE SEQUENCE</scope>
    <source>
        <strain evidence="2">USP_RPSP 00005682</strain>
        <tissue evidence="2">Whole individual</tissue>
    </source>
</reference>
<dbReference type="AlphaFoldDB" id="A0A833W828"/>
<organism evidence="2 3">
    <name type="scientific">Frieseomelitta varia</name>
    <dbReference type="NCBI Taxonomy" id="561572"/>
    <lineage>
        <taxon>Eukaryota</taxon>
        <taxon>Metazoa</taxon>
        <taxon>Ecdysozoa</taxon>
        <taxon>Arthropoda</taxon>
        <taxon>Hexapoda</taxon>
        <taxon>Insecta</taxon>
        <taxon>Pterygota</taxon>
        <taxon>Neoptera</taxon>
        <taxon>Endopterygota</taxon>
        <taxon>Hymenoptera</taxon>
        <taxon>Apocrita</taxon>
        <taxon>Aculeata</taxon>
        <taxon>Apoidea</taxon>
        <taxon>Anthophila</taxon>
        <taxon>Apidae</taxon>
        <taxon>Frieseomelitta</taxon>
    </lineage>
</organism>
<dbReference type="SUPFAM" id="SSF52058">
    <property type="entry name" value="L domain-like"/>
    <property type="match status" value="1"/>
</dbReference>
<comment type="caution">
    <text evidence="2">The sequence shown here is derived from an EMBL/GenBank/DDBJ whole genome shotgun (WGS) entry which is preliminary data.</text>
</comment>
<evidence type="ECO:0000313" key="2">
    <source>
        <dbReference type="EMBL" id="KAF3423838.1"/>
    </source>
</evidence>
<feature type="coiled-coil region" evidence="1">
    <location>
        <begin position="299"/>
        <end position="351"/>
    </location>
</feature>
<keyword evidence="1" id="KW-0175">Coiled coil</keyword>
<proteinExistence type="predicted"/>
<dbReference type="EMBL" id="WNWW01000531">
    <property type="protein sequence ID" value="KAF3423838.1"/>
    <property type="molecule type" value="Genomic_DNA"/>
</dbReference>
<evidence type="ECO:0000256" key="1">
    <source>
        <dbReference type="SAM" id="Coils"/>
    </source>
</evidence>
<dbReference type="Proteomes" id="UP000655588">
    <property type="component" value="Unassembled WGS sequence"/>
</dbReference>
<keyword evidence="3" id="KW-1185">Reference proteome</keyword>
<accession>A0A833W828</accession>